<dbReference type="EMBL" id="LILC01000027">
    <property type="protein sequence ID" value="KOO41921.1"/>
    <property type="molecule type" value="Genomic_DNA"/>
</dbReference>
<comment type="similarity">
    <text evidence="3">Belongs to the gas vesicle GvpF/GvpL family.</text>
</comment>
<dbReference type="PANTHER" id="PTHR36852">
    <property type="entry name" value="PROTEIN GVPL 2"/>
    <property type="match status" value="1"/>
</dbReference>
<proteinExistence type="inferred from homology"/>
<organism evidence="4 5">
    <name type="scientific">Priestia koreensis</name>
    <dbReference type="NCBI Taxonomy" id="284581"/>
    <lineage>
        <taxon>Bacteria</taxon>
        <taxon>Bacillati</taxon>
        <taxon>Bacillota</taxon>
        <taxon>Bacilli</taxon>
        <taxon>Bacillales</taxon>
        <taxon>Bacillaceae</taxon>
        <taxon>Priestia</taxon>
    </lineage>
</organism>
<gene>
    <name evidence="4" type="ORF">AMD01_18745</name>
</gene>
<dbReference type="PANTHER" id="PTHR36852:SF1">
    <property type="entry name" value="PROTEIN GVPL 2"/>
    <property type="match status" value="1"/>
</dbReference>
<dbReference type="GO" id="GO:0031412">
    <property type="term" value="P:gas vesicle organization"/>
    <property type="evidence" value="ECO:0007669"/>
    <property type="project" value="InterPro"/>
</dbReference>
<dbReference type="Proteomes" id="UP000037558">
    <property type="component" value="Unassembled WGS sequence"/>
</dbReference>
<evidence type="ECO:0000256" key="1">
    <source>
        <dbReference type="ARBA" id="ARBA00022987"/>
    </source>
</evidence>
<evidence type="ECO:0000256" key="2">
    <source>
        <dbReference type="ARBA" id="ARBA00035108"/>
    </source>
</evidence>
<dbReference type="Pfam" id="PF06386">
    <property type="entry name" value="GvpL_GvpF"/>
    <property type="match status" value="1"/>
</dbReference>
<dbReference type="GO" id="GO:0031411">
    <property type="term" value="C:gas vesicle"/>
    <property type="evidence" value="ECO:0007669"/>
    <property type="project" value="UniProtKB-SubCell"/>
</dbReference>
<accession>A0A0M0KSX5</accession>
<evidence type="ECO:0000313" key="5">
    <source>
        <dbReference type="Proteomes" id="UP000037558"/>
    </source>
</evidence>
<keyword evidence="1" id="KW-0304">Gas vesicle</keyword>
<reference evidence="5" key="1">
    <citation type="submission" date="2015-08" db="EMBL/GenBank/DDBJ databases">
        <title>Fjat-14210 dsm16467.</title>
        <authorList>
            <person name="Liu B."/>
            <person name="Wang J."/>
            <person name="Zhu Y."/>
            <person name="Liu G."/>
            <person name="Chen Q."/>
            <person name="Chen Z."/>
            <person name="Lan J."/>
            <person name="Che J."/>
            <person name="Ge C."/>
            <person name="Shi H."/>
            <person name="Pan Z."/>
            <person name="Liu X."/>
        </authorList>
    </citation>
    <scope>NUCLEOTIDE SEQUENCE [LARGE SCALE GENOMIC DNA]</scope>
    <source>
        <strain evidence="5">DSM 16467</strain>
    </source>
</reference>
<dbReference type="InterPro" id="IPR009430">
    <property type="entry name" value="GvpL/GvpF"/>
</dbReference>
<sequence length="265" mass="30930">MIYLYGLIPTAEAVKSPLSSLKGLDDEEHVYTIPINDVTAVVCLLNSDKYSEEILQQKMENDMDWLKEKAFHHHETLAALYSGYTVIPLKFGTIYNSEESLKETIAPKNNVVIHTFETLKRHEEWNMKVYCDDQKLMQHVTDHDEVVEQKRQEIESLPKGRQYFEKKKLDKFISQQLEEEKYRLCKSVHDQLLQYATNEAVKKNWGKDMTGLQESMVWNSAFMLPKEAIEEFLEEIKKSEPALLEKGLRVEVSGPWPPYHFSNIS</sequence>
<dbReference type="STRING" id="284581.AMD01_18745"/>
<dbReference type="AlphaFoldDB" id="A0A0M0KSX5"/>
<protein>
    <submittedName>
        <fullName evidence="4">Gas vesicle protein GvpL</fullName>
    </submittedName>
</protein>
<name>A0A0M0KSX5_9BACI</name>
<comment type="subcellular location">
    <subcellularLocation>
        <location evidence="2">Gas vesicle</location>
    </subcellularLocation>
</comment>
<evidence type="ECO:0000313" key="4">
    <source>
        <dbReference type="EMBL" id="KOO41921.1"/>
    </source>
</evidence>
<comment type="caution">
    <text evidence="4">The sequence shown here is derived from an EMBL/GenBank/DDBJ whole genome shotgun (WGS) entry which is preliminary data.</text>
</comment>
<dbReference type="PATRIC" id="fig|284581.3.peg.24"/>
<keyword evidence="5" id="KW-1185">Reference proteome</keyword>
<evidence type="ECO:0000256" key="3">
    <source>
        <dbReference type="ARBA" id="ARBA00035643"/>
    </source>
</evidence>